<dbReference type="Proteomes" id="UP000485058">
    <property type="component" value="Unassembled WGS sequence"/>
</dbReference>
<accession>A0A699Z581</accession>
<reference evidence="1 2" key="1">
    <citation type="submission" date="2020-02" db="EMBL/GenBank/DDBJ databases">
        <title>Draft genome sequence of Haematococcus lacustris strain NIES-144.</title>
        <authorList>
            <person name="Morimoto D."/>
            <person name="Nakagawa S."/>
            <person name="Yoshida T."/>
            <person name="Sawayama S."/>
        </authorList>
    </citation>
    <scope>NUCLEOTIDE SEQUENCE [LARGE SCALE GENOMIC DNA]</scope>
    <source>
        <strain evidence="1 2">NIES-144</strain>
    </source>
</reference>
<protein>
    <submittedName>
        <fullName evidence="1">Glycerol uptake facilitator</fullName>
    </submittedName>
</protein>
<dbReference type="EMBL" id="BLLF01000726">
    <property type="protein sequence ID" value="GFH14436.1"/>
    <property type="molecule type" value="Genomic_DNA"/>
</dbReference>
<proteinExistence type="predicted"/>
<evidence type="ECO:0000313" key="2">
    <source>
        <dbReference type="Proteomes" id="UP000485058"/>
    </source>
</evidence>
<organism evidence="1 2">
    <name type="scientific">Haematococcus lacustris</name>
    <name type="common">Green alga</name>
    <name type="synonym">Haematococcus pluvialis</name>
    <dbReference type="NCBI Taxonomy" id="44745"/>
    <lineage>
        <taxon>Eukaryota</taxon>
        <taxon>Viridiplantae</taxon>
        <taxon>Chlorophyta</taxon>
        <taxon>core chlorophytes</taxon>
        <taxon>Chlorophyceae</taxon>
        <taxon>CS clade</taxon>
        <taxon>Chlamydomonadales</taxon>
        <taxon>Haematococcaceae</taxon>
        <taxon>Haematococcus</taxon>
    </lineage>
</organism>
<comment type="caution">
    <text evidence="1">The sequence shown here is derived from an EMBL/GenBank/DDBJ whole genome shotgun (WGS) entry which is preliminary data.</text>
</comment>
<name>A0A699Z581_HAELA</name>
<sequence>MEHPPLPCASACRAAVASSGTTTQPGGGLHSQAVDREREQVARMYAAAMDQNMKLSVFTTRPAIYSPLLNFTCELMSTTVLVCGGRLLSRRLAALGAAENHVTTPE</sequence>
<dbReference type="AlphaFoldDB" id="A0A699Z581"/>
<evidence type="ECO:0000313" key="1">
    <source>
        <dbReference type="EMBL" id="GFH14436.1"/>
    </source>
</evidence>
<gene>
    <name evidence="1" type="ORF">HaLaN_10492</name>
</gene>
<keyword evidence="2" id="KW-1185">Reference proteome</keyword>